<name>A0ABT7JGR6_9DEIO</name>
<comment type="caution">
    <text evidence="1">The sequence shown here is derived from an EMBL/GenBank/DDBJ whole genome shotgun (WGS) entry which is preliminary data.</text>
</comment>
<evidence type="ECO:0000313" key="1">
    <source>
        <dbReference type="EMBL" id="MDL2344248.1"/>
    </source>
</evidence>
<proteinExistence type="predicted"/>
<dbReference type="Pfam" id="PF07920">
    <property type="entry name" value="DUF1684"/>
    <property type="match status" value="1"/>
</dbReference>
<dbReference type="InterPro" id="IPR012467">
    <property type="entry name" value="DUF1684"/>
</dbReference>
<dbReference type="EMBL" id="JASNGB010000068">
    <property type="protein sequence ID" value="MDL2344248.1"/>
    <property type="molecule type" value="Genomic_DNA"/>
</dbReference>
<dbReference type="Proteomes" id="UP001302059">
    <property type="component" value="Unassembled WGS sequence"/>
</dbReference>
<dbReference type="PANTHER" id="PTHR41913:SF1">
    <property type="entry name" value="DUF1684 DOMAIN-CONTAINING PROTEIN"/>
    <property type="match status" value="1"/>
</dbReference>
<dbReference type="RefSeq" id="WP_285523079.1">
    <property type="nucleotide sequence ID" value="NZ_JASNGB010000068.1"/>
</dbReference>
<sequence>MPDDARDVAAERRDREAYFRNEVLTDDERSAFTGTRHFEVDDRYVFRLRPDWLADPETVELSTSKGQNRPYLRSARVSVPFPEGEAELTIFSSLTEPAHAFIPFRDATSGRETYGAARYLEVKREDDWVTLDFNRTYNPYCAYGDRWNCTLPPAENMLSVPVPVGEKRYRDAH</sequence>
<gene>
    <name evidence="1" type="ORF">QOL99_08790</name>
</gene>
<dbReference type="PANTHER" id="PTHR41913">
    <property type="entry name" value="DUF1684 DOMAIN-CONTAINING PROTEIN"/>
    <property type="match status" value="1"/>
</dbReference>
<keyword evidence="2" id="KW-1185">Reference proteome</keyword>
<accession>A0ABT7JGR6</accession>
<reference evidence="1 2" key="1">
    <citation type="submission" date="2023-05" db="EMBL/GenBank/DDBJ databases">
        <authorList>
            <person name="Gao F."/>
        </authorList>
    </citation>
    <scope>NUCLEOTIDE SEQUENCE [LARGE SCALE GENOMIC DNA]</scope>
    <source>
        <strain evidence="1 2">MIMF12</strain>
    </source>
</reference>
<protein>
    <submittedName>
        <fullName evidence="1">DUF1684 domain-containing protein</fullName>
    </submittedName>
</protein>
<evidence type="ECO:0000313" key="2">
    <source>
        <dbReference type="Proteomes" id="UP001302059"/>
    </source>
</evidence>
<organism evidence="1 2">
    <name type="scientific">Deinococcus rhizophilus</name>
    <dbReference type="NCBI Taxonomy" id="3049544"/>
    <lineage>
        <taxon>Bacteria</taxon>
        <taxon>Thermotogati</taxon>
        <taxon>Deinococcota</taxon>
        <taxon>Deinococci</taxon>
        <taxon>Deinococcales</taxon>
        <taxon>Deinococcaceae</taxon>
        <taxon>Deinococcus</taxon>
    </lineage>
</organism>